<dbReference type="AlphaFoldDB" id="A0A1Y0B234"/>
<name>A0A1Y0B234_9LAMI</name>
<dbReference type="EMBL" id="KY774314">
    <property type="protein sequence ID" value="ART31457.1"/>
    <property type="molecule type" value="Genomic_DNA"/>
</dbReference>
<reference evidence="2" key="1">
    <citation type="submission" date="2017-03" db="EMBL/GenBank/DDBJ databases">
        <title>The mitochondrial genome of the carnivorous plant Utricularia reniformis (Lentibulariaceae): structure, comparative analysis and evolutionary landmarks.</title>
        <authorList>
            <person name="Silva S.R."/>
            <person name="Alvarenga D.O."/>
            <person name="Michael T.P."/>
            <person name="Miranda V.F.O."/>
            <person name="Varani A.M."/>
        </authorList>
    </citation>
    <scope>NUCLEOTIDE SEQUENCE</scope>
</reference>
<feature type="chain" id="PRO_5012756110" description="Secreted protein" evidence="1">
    <location>
        <begin position="17"/>
        <end position="64"/>
    </location>
</feature>
<sequence length="64" mass="7334">MFFIFFLFVHFYFSHAFPTNQSVLSFFTTPTLFLSGGFIMIEAGQSVDTCQFDKLPLPRDGEPT</sequence>
<gene>
    <name evidence="2" type="ORF">AEK19_MT1247</name>
</gene>
<geneLocation type="mitochondrion" evidence="2"/>
<evidence type="ECO:0008006" key="3">
    <source>
        <dbReference type="Google" id="ProtNLM"/>
    </source>
</evidence>
<keyword evidence="1" id="KW-0732">Signal</keyword>
<evidence type="ECO:0000256" key="1">
    <source>
        <dbReference type="SAM" id="SignalP"/>
    </source>
</evidence>
<keyword evidence="2" id="KW-0496">Mitochondrion</keyword>
<organism evidence="2">
    <name type="scientific">Utricularia reniformis</name>
    <dbReference type="NCBI Taxonomy" id="192314"/>
    <lineage>
        <taxon>Eukaryota</taxon>
        <taxon>Viridiplantae</taxon>
        <taxon>Streptophyta</taxon>
        <taxon>Embryophyta</taxon>
        <taxon>Tracheophyta</taxon>
        <taxon>Spermatophyta</taxon>
        <taxon>Magnoliopsida</taxon>
        <taxon>eudicotyledons</taxon>
        <taxon>Gunneridae</taxon>
        <taxon>Pentapetalae</taxon>
        <taxon>asterids</taxon>
        <taxon>lamiids</taxon>
        <taxon>Lamiales</taxon>
        <taxon>Lentibulariaceae</taxon>
        <taxon>Utricularia</taxon>
    </lineage>
</organism>
<protein>
    <recommendedName>
        <fullName evidence="3">Secreted protein</fullName>
    </recommendedName>
</protein>
<evidence type="ECO:0000313" key="2">
    <source>
        <dbReference type="EMBL" id="ART31457.1"/>
    </source>
</evidence>
<feature type="signal peptide" evidence="1">
    <location>
        <begin position="1"/>
        <end position="16"/>
    </location>
</feature>
<proteinExistence type="predicted"/>
<accession>A0A1Y0B234</accession>